<evidence type="ECO:0000313" key="2">
    <source>
        <dbReference type="Proteomes" id="UP000234323"/>
    </source>
</evidence>
<dbReference type="Proteomes" id="UP000234323">
    <property type="component" value="Unassembled WGS sequence"/>
</dbReference>
<accession>A0A2I1HT72</accession>
<comment type="caution">
    <text evidence="1">The sequence shown here is derived from an EMBL/GenBank/DDBJ whole genome shotgun (WGS) entry which is preliminary data.</text>
</comment>
<evidence type="ECO:0000313" key="1">
    <source>
        <dbReference type="EMBL" id="PKY62085.1"/>
    </source>
</evidence>
<proteinExistence type="predicted"/>
<reference evidence="1 2" key="1">
    <citation type="submission" date="2015-10" db="EMBL/GenBank/DDBJ databases">
        <title>Genome analyses suggest a sexual origin of heterokaryosis in a supposedly ancient asexual fungus.</title>
        <authorList>
            <person name="Ropars J."/>
            <person name="Sedzielewska K."/>
            <person name="Noel J."/>
            <person name="Charron P."/>
            <person name="Farinelli L."/>
            <person name="Marton T."/>
            <person name="Kruger M."/>
            <person name="Pelin A."/>
            <person name="Brachmann A."/>
            <person name="Corradi N."/>
        </authorList>
    </citation>
    <scope>NUCLEOTIDE SEQUENCE [LARGE SCALE GENOMIC DNA]</scope>
    <source>
        <strain evidence="1 2">A4</strain>
    </source>
</reference>
<keyword evidence="2" id="KW-1185">Reference proteome</keyword>
<dbReference type="AlphaFoldDB" id="A0A2I1HT72"/>
<dbReference type="VEuPathDB" id="FungiDB:RhiirA1_473830"/>
<name>A0A2I1HT72_9GLOM</name>
<dbReference type="EMBL" id="LLXI01006381">
    <property type="protein sequence ID" value="PKY62085.1"/>
    <property type="molecule type" value="Genomic_DNA"/>
</dbReference>
<gene>
    <name evidence="1" type="ORF">RhiirA4_487963</name>
</gene>
<protein>
    <submittedName>
        <fullName evidence="1">Uncharacterized protein</fullName>
    </submittedName>
</protein>
<sequence>MFPFPHISNIIANKLHKCIEAWNLGNQVTSITTDNESNMLAIGKGLAPAEILVAHARRLINFFQYQKQVERLEQDAITQLQADLFTSIDCEIKKDGNRLKRLLLIDDEWELLDQLDAITQLQTDLSTSTDREIKKNGNRLKRLLLTDDE</sequence>
<organism evidence="1 2">
    <name type="scientific">Rhizophagus irregularis</name>
    <dbReference type="NCBI Taxonomy" id="588596"/>
    <lineage>
        <taxon>Eukaryota</taxon>
        <taxon>Fungi</taxon>
        <taxon>Fungi incertae sedis</taxon>
        <taxon>Mucoromycota</taxon>
        <taxon>Glomeromycotina</taxon>
        <taxon>Glomeromycetes</taxon>
        <taxon>Glomerales</taxon>
        <taxon>Glomeraceae</taxon>
        <taxon>Rhizophagus</taxon>
    </lineage>
</organism>